<dbReference type="PROSITE" id="PS00059">
    <property type="entry name" value="ADH_ZINC"/>
    <property type="match status" value="1"/>
</dbReference>
<dbReference type="Pfam" id="PF08240">
    <property type="entry name" value="ADH_N"/>
    <property type="match status" value="1"/>
</dbReference>
<reference evidence="10" key="1">
    <citation type="submission" date="2022-10" db="EMBL/GenBank/DDBJ databases">
        <title>The complete genomes of actinobacterial strains from the NBC collection.</title>
        <authorList>
            <person name="Joergensen T.S."/>
            <person name="Alvarez Arevalo M."/>
            <person name="Sterndorff E.B."/>
            <person name="Faurdal D."/>
            <person name="Vuksanovic O."/>
            <person name="Mourched A.-S."/>
            <person name="Charusanti P."/>
            <person name="Shaw S."/>
            <person name="Blin K."/>
            <person name="Weber T."/>
        </authorList>
    </citation>
    <scope>NUCLEOTIDE SEQUENCE</scope>
    <source>
        <strain evidence="10">NBC_00256</strain>
    </source>
</reference>
<evidence type="ECO:0000259" key="8">
    <source>
        <dbReference type="Pfam" id="PF00107"/>
    </source>
</evidence>
<feature type="domain" description="Alcohol dehydrogenase-like N-terminal" evidence="9">
    <location>
        <begin position="25"/>
        <end position="144"/>
    </location>
</feature>
<dbReference type="InterPro" id="IPR036291">
    <property type="entry name" value="NAD(P)-bd_dom_sf"/>
</dbReference>
<dbReference type="EMBL" id="CP108084">
    <property type="protein sequence ID" value="WUP48350.1"/>
    <property type="molecule type" value="Genomic_DNA"/>
</dbReference>
<dbReference type="Gene3D" id="3.90.180.10">
    <property type="entry name" value="Medium-chain alcohol dehydrogenases, catalytic domain"/>
    <property type="match status" value="1"/>
</dbReference>
<dbReference type="PANTHER" id="PTHR42813">
    <property type="entry name" value="ZINC-TYPE ALCOHOL DEHYDROGENASE-LIKE"/>
    <property type="match status" value="1"/>
</dbReference>
<evidence type="ECO:0000256" key="2">
    <source>
        <dbReference type="ARBA" id="ARBA00008072"/>
    </source>
</evidence>
<name>A0ABZ1S1N2_9ACTN</name>
<gene>
    <name evidence="10" type="ORF">OG994_22475</name>
</gene>
<comment type="cofactor">
    <cofactor evidence="1 7">
        <name>Zn(2+)</name>
        <dbReference type="ChEBI" id="CHEBI:29105"/>
    </cofactor>
</comment>
<dbReference type="InterPro" id="IPR002328">
    <property type="entry name" value="ADH_Zn_CS"/>
</dbReference>
<dbReference type="PANTHER" id="PTHR42813:SF3">
    <property type="entry name" value="GLUTATHIONE-INDEPENDENT FORMALDEHYDE DEHYDROGENASE"/>
    <property type="match status" value="1"/>
</dbReference>
<evidence type="ECO:0000256" key="3">
    <source>
        <dbReference type="ARBA" id="ARBA00022723"/>
    </source>
</evidence>
<dbReference type="SUPFAM" id="SSF51735">
    <property type="entry name" value="NAD(P)-binding Rossmann-fold domains"/>
    <property type="match status" value="1"/>
</dbReference>
<dbReference type="CDD" id="cd08282">
    <property type="entry name" value="PFDH_like"/>
    <property type="match status" value="1"/>
</dbReference>
<organism evidence="10 11">
    <name type="scientific">Micromonospora globbae</name>
    <dbReference type="NCBI Taxonomy" id="1894969"/>
    <lineage>
        <taxon>Bacteria</taxon>
        <taxon>Bacillati</taxon>
        <taxon>Actinomycetota</taxon>
        <taxon>Actinomycetes</taxon>
        <taxon>Micromonosporales</taxon>
        <taxon>Micromonosporaceae</taxon>
        <taxon>Micromonospora</taxon>
    </lineage>
</organism>
<evidence type="ECO:0000313" key="10">
    <source>
        <dbReference type="EMBL" id="WUP48350.1"/>
    </source>
</evidence>
<evidence type="ECO:0000256" key="6">
    <source>
        <dbReference type="ARBA" id="ARBA00023027"/>
    </source>
</evidence>
<dbReference type="InterPro" id="IPR013149">
    <property type="entry name" value="ADH-like_C"/>
</dbReference>
<dbReference type="Pfam" id="PF00107">
    <property type="entry name" value="ADH_zinc_N"/>
    <property type="match status" value="1"/>
</dbReference>
<keyword evidence="11" id="KW-1185">Reference proteome</keyword>
<keyword evidence="6" id="KW-0520">NAD</keyword>
<dbReference type="Proteomes" id="UP001432190">
    <property type="component" value="Chromosome"/>
</dbReference>
<evidence type="ECO:0000256" key="7">
    <source>
        <dbReference type="RuleBase" id="RU361277"/>
    </source>
</evidence>
<proteinExistence type="inferred from homology"/>
<dbReference type="InterPro" id="IPR013154">
    <property type="entry name" value="ADH-like_N"/>
</dbReference>
<dbReference type="Gene3D" id="3.40.50.720">
    <property type="entry name" value="NAD(P)-binding Rossmann-like Domain"/>
    <property type="match status" value="1"/>
</dbReference>
<dbReference type="RefSeq" id="WP_328850885.1">
    <property type="nucleotide sequence ID" value="NZ_CP108084.1"/>
</dbReference>
<evidence type="ECO:0000256" key="4">
    <source>
        <dbReference type="ARBA" id="ARBA00022833"/>
    </source>
</evidence>
<dbReference type="SUPFAM" id="SSF50129">
    <property type="entry name" value="GroES-like"/>
    <property type="match status" value="1"/>
</dbReference>
<sequence length="378" mass="40282">MRAVVYQGPRDVTVTEVEDPRIEHPNDVIVKITTTAICGSDLHMYEGRTAAEPGIVFGHENMGVIVETGPGVVSLRTGDRVSMPFNVACGFCRNCREGKTGFCLTVNPGFAGGAYGYVSMGPYRGGQAEYLRVPFADFNCLKLPPGTEHENDFAMLADIFPTGYHGVAMTGLLPGENITVMGGGPVGLMAAYSAIIMGAAQVFVVDRVPDRLRLAESIGAIPVDFSKGDPVEQIRERTDGVGTDKGVDAVGYQASAPSGEEQPALVLNTLVDVVRATGTIGVIGLYLAEDPGAPDPHSGRGELLFKVGKFFEKGLRMGTGQANVKAYNEHLRNLIVAGRATPSFVVSKELPLDAAPEAYERFDRREEGYSKVVLKPAA</sequence>
<protein>
    <submittedName>
        <fullName evidence="10">Glutathione-independent formaldehyde dehydrogenase</fullName>
    </submittedName>
</protein>
<evidence type="ECO:0000313" key="11">
    <source>
        <dbReference type="Proteomes" id="UP001432190"/>
    </source>
</evidence>
<keyword evidence="5" id="KW-0560">Oxidoreductase</keyword>
<keyword evidence="4 7" id="KW-0862">Zinc</keyword>
<evidence type="ECO:0000256" key="1">
    <source>
        <dbReference type="ARBA" id="ARBA00001947"/>
    </source>
</evidence>
<evidence type="ECO:0000259" key="9">
    <source>
        <dbReference type="Pfam" id="PF08240"/>
    </source>
</evidence>
<evidence type="ECO:0000256" key="5">
    <source>
        <dbReference type="ARBA" id="ARBA00023002"/>
    </source>
</evidence>
<accession>A0ABZ1S1N2</accession>
<feature type="domain" description="Alcohol dehydrogenase-like C-terminal" evidence="8">
    <location>
        <begin position="185"/>
        <end position="287"/>
    </location>
</feature>
<dbReference type="InterPro" id="IPR011032">
    <property type="entry name" value="GroES-like_sf"/>
</dbReference>
<comment type="similarity">
    <text evidence="2 7">Belongs to the zinc-containing alcohol dehydrogenase family.</text>
</comment>
<keyword evidence="3 7" id="KW-0479">Metal-binding</keyword>